<dbReference type="InterPro" id="IPR051799">
    <property type="entry name" value="NADH_flavin_oxidoreductase"/>
</dbReference>
<dbReference type="SUPFAM" id="SSF51395">
    <property type="entry name" value="FMN-linked oxidoreductases"/>
    <property type="match status" value="1"/>
</dbReference>
<feature type="domain" description="NADH:flavin oxidoreductase/NADH oxidase N-terminal" evidence="6">
    <location>
        <begin position="19"/>
        <end position="399"/>
    </location>
</feature>
<evidence type="ECO:0000256" key="3">
    <source>
        <dbReference type="ARBA" id="ARBA00022643"/>
    </source>
</evidence>
<name>A0A8H7XXP6_PSICU</name>
<protein>
    <recommendedName>
        <fullName evidence="6">NADH:flavin oxidoreductase/NADH oxidase N-terminal domain-containing protein</fullName>
    </recommendedName>
</protein>
<evidence type="ECO:0000313" key="7">
    <source>
        <dbReference type="EMBL" id="KAG5168982.1"/>
    </source>
</evidence>
<dbReference type="AlphaFoldDB" id="A0A8H7XXP6"/>
<dbReference type="OrthoDB" id="1663137at2759"/>
<proteinExistence type="inferred from homology"/>
<evidence type="ECO:0000256" key="5">
    <source>
        <dbReference type="SAM" id="Phobius"/>
    </source>
</evidence>
<dbReference type="InterPro" id="IPR001155">
    <property type="entry name" value="OxRdtase_FMN_N"/>
</dbReference>
<evidence type="ECO:0000256" key="4">
    <source>
        <dbReference type="ARBA" id="ARBA00023002"/>
    </source>
</evidence>
<dbReference type="PANTHER" id="PTHR43656:SF2">
    <property type="entry name" value="BINDING OXIDOREDUCTASE, PUTATIVE (AFU_ORTHOLOGUE AFUA_2G08260)-RELATED"/>
    <property type="match status" value="1"/>
</dbReference>
<keyword evidence="2" id="KW-0285">Flavoprotein</keyword>
<dbReference type="Pfam" id="PF00724">
    <property type="entry name" value="Oxidored_FMN"/>
    <property type="match status" value="1"/>
</dbReference>
<reference evidence="7" key="1">
    <citation type="submission" date="2021-02" db="EMBL/GenBank/DDBJ databases">
        <title>Psilocybe cubensis genome.</title>
        <authorList>
            <person name="Mckernan K.J."/>
            <person name="Crawford S."/>
            <person name="Trippe A."/>
            <person name="Kane L.T."/>
            <person name="Mclaughlin S."/>
        </authorList>
    </citation>
    <scope>NUCLEOTIDE SEQUENCE [LARGE SCALE GENOMIC DNA]</scope>
    <source>
        <strain evidence="7">MGC-MH-2018</strain>
    </source>
</reference>
<feature type="transmembrane region" description="Helical" evidence="5">
    <location>
        <begin position="491"/>
        <end position="509"/>
    </location>
</feature>
<dbReference type="PANTHER" id="PTHR43656">
    <property type="entry name" value="BINDING OXIDOREDUCTASE, PUTATIVE (AFU_ORTHOLOGUE AFUA_2G08260)-RELATED"/>
    <property type="match status" value="1"/>
</dbReference>
<keyword evidence="5" id="KW-1133">Transmembrane helix</keyword>
<gene>
    <name evidence="7" type="ORF">JR316_005538</name>
</gene>
<dbReference type="GO" id="GO:0016491">
    <property type="term" value="F:oxidoreductase activity"/>
    <property type="evidence" value="ECO:0007669"/>
    <property type="project" value="UniProtKB-KW"/>
</dbReference>
<keyword evidence="3" id="KW-0288">FMN</keyword>
<organism evidence="7">
    <name type="scientific">Psilocybe cubensis</name>
    <name type="common">Psychedelic mushroom</name>
    <name type="synonym">Stropharia cubensis</name>
    <dbReference type="NCBI Taxonomy" id="181762"/>
    <lineage>
        <taxon>Eukaryota</taxon>
        <taxon>Fungi</taxon>
        <taxon>Dikarya</taxon>
        <taxon>Basidiomycota</taxon>
        <taxon>Agaricomycotina</taxon>
        <taxon>Agaricomycetes</taxon>
        <taxon>Agaricomycetidae</taxon>
        <taxon>Agaricales</taxon>
        <taxon>Agaricineae</taxon>
        <taxon>Strophariaceae</taxon>
        <taxon>Psilocybe</taxon>
    </lineage>
</organism>
<sequence>MHPSESSATTKENNEESAIFQPISLPCGRVVQNRLVKVAMYEHLATLLGGAPNAHHIHLYSEWAKHDWGIVITGNVQISAEHLTLGRDLVLPKSSSDVDIQSFRELADSIHGLRNVVGRTVPVPNRTLAIMQLNHAGRQSSNFIGGRRLFQAPLAPSAIPLGTSGNPSFATRMLHSLLFQTPNEMTESDIEEVVEGFTRGAVVAQKAGFDGVQLHAAHGYLLSQFLSKKANIRTDKYSADLAIKFVHRIVKQIRESTESNFVVSIKLNAADYINRESSQADSLTEAEQVALQHLITIADWGLVDIVEISGGDYEKPDFMSSADHSKPARQAFFARFSQQALKTLHSRGNSVPLILLTGGLKTPGLLQSALACKHADLLGIGRGSVVCPELPSVLREHLQSSHRWDHIPFNPEPRLQMPWIILYPPFSWVWNVVNQIKLIGAGVTLAWYVVTMRQLAHCGASGAKFKPYYHTGGLQSIFRMWVWRVDGMKTILYRILPILVVFVLAASLYR</sequence>
<accession>A0A8H7XXP6</accession>
<dbReference type="GO" id="GO:0010181">
    <property type="term" value="F:FMN binding"/>
    <property type="evidence" value="ECO:0007669"/>
    <property type="project" value="InterPro"/>
</dbReference>
<comment type="similarity">
    <text evidence="1">Belongs to the NADH:flavin oxidoreductase/NADH oxidase family.</text>
</comment>
<keyword evidence="5" id="KW-0812">Transmembrane</keyword>
<dbReference type="EMBL" id="JAFIQS010000005">
    <property type="protein sequence ID" value="KAG5168982.1"/>
    <property type="molecule type" value="Genomic_DNA"/>
</dbReference>
<evidence type="ECO:0000256" key="1">
    <source>
        <dbReference type="ARBA" id="ARBA00005979"/>
    </source>
</evidence>
<comment type="caution">
    <text evidence="7">The sequence shown here is derived from an EMBL/GenBank/DDBJ whole genome shotgun (WGS) entry which is preliminary data.</text>
</comment>
<dbReference type="InterPro" id="IPR013785">
    <property type="entry name" value="Aldolase_TIM"/>
</dbReference>
<keyword evidence="4" id="KW-0560">Oxidoreductase</keyword>
<evidence type="ECO:0000259" key="6">
    <source>
        <dbReference type="Pfam" id="PF00724"/>
    </source>
</evidence>
<evidence type="ECO:0000256" key="2">
    <source>
        <dbReference type="ARBA" id="ARBA00022630"/>
    </source>
</evidence>
<dbReference type="Gene3D" id="3.20.20.70">
    <property type="entry name" value="Aldolase class I"/>
    <property type="match status" value="1"/>
</dbReference>
<keyword evidence="5" id="KW-0472">Membrane</keyword>